<dbReference type="Pfam" id="PF01523">
    <property type="entry name" value="PmbA_TldD_1st"/>
    <property type="match status" value="1"/>
</dbReference>
<gene>
    <name evidence="8" type="ORF">Oscil6304_3693</name>
</gene>
<evidence type="ECO:0000256" key="3">
    <source>
        <dbReference type="ARBA" id="ARBA00022801"/>
    </source>
</evidence>
<feature type="domain" description="Metalloprotease TldD/E central" evidence="7">
    <location>
        <begin position="116"/>
        <end position="222"/>
    </location>
</feature>
<dbReference type="InterPro" id="IPR036059">
    <property type="entry name" value="TldD/PmbA_sf"/>
</dbReference>
<dbReference type="Gene3D" id="3.30.2290.10">
    <property type="entry name" value="PmbA/TldD superfamily"/>
    <property type="match status" value="1"/>
</dbReference>
<feature type="domain" description="Metalloprotease TldD/E C-terminal" evidence="6">
    <location>
        <begin position="231"/>
        <end position="462"/>
    </location>
</feature>
<evidence type="ECO:0000256" key="2">
    <source>
        <dbReference type="ARBA" id="ARBA00022670"/>
    </source>
</evidence>
<sequence length="465" mass="50798">MSTLLADAKNLLAELIARYASRVDYLAIRLEEAEGTDIFLRGEKIETLSEGVSIGGQVRACYQGGWGFASFNQLAGLAERIEEAIAAARLVGDEETILAPVDPVQITCELLLTGTDPRKIPIIDKKRLCDRYTDILRQVDPRITTTSVRYSDSAQRILLFTSEGTILEQSWVDMEMRFAATARNGETVQTGRETTGSRKAYEDLIQLDTQVRGAAQRAVEALSLPSVKGNTYQVVIDPILSGLFVHEAFGHLSEADMAYENPDLLEVMTLGRRFGPEDLQIFDGAAPPGHRGSYLYDDEGTPATTTQLIKDGVLVGRLHSRETAGKLEETATGNARCLNYHYPPIVRMTNTWIERGKTPVQDLFTDIQEGVYARNWLGGMTNGEMFTFSAGEAWMIRKGQLAEPVRDVTLSGNVFSTLADIEAIGDDFYWDESGGCGKGGQNGLPVGCGGPSLRIRNVVVGGESA</sequence>
<dbReference type="Pfam" id="PF19289">
    <property type="entry name" value="PmbA_TldD_3rd"/>
    <property type="match status" value="1"/>
</dbReference>
<dbReference type="OrthoDB" id="9803213at2"/>
<keyword evidence="9" id="KW-1185">Reference proteome</keyword>
<dbReference type="InterPro" id="IPR045569">
    <property type="entry name" value="Metalloprtase-TldD/E_C"/>
</dbReference>
<dbReference type="PIRSF" id="PIRSF004919">
    <property type="entry name" value="TldD"/>
    <property type="match status" value="1"/>
</dbReference>
<reference evidence="8 9" key="1">
    <citation type="submission" date="2012-06" db="EMBL/GenBank/DDBJ databases">
        <title>Finished chromosome of genome of Oscillatoria acuminata PCC 6304.</title>
        <authorList>
            <consortium name="US DOE Joint Genome Institute"/>
            <person name="Gugger M."/>
            <person name="Coursin T."/>
            <person name="Rippka R."/>
            <person name="Tandeau De Marsac N."/>
            <person name="Huntemann M."/>
            <person name="Wei C.-L."/>
            <person name="Han J."/>
            <person name="Detter J.C."/>
            <person name="Han C."/>
            <person name="Tapia R."/>
            <person name="Davenport K."/>
            <person name="Daligault H."/>
            <person name="Erkkila T."/>
            <person name="Gu W."/>
            <person name="Munk A.C.C."/>
            <person name="Teshima H."/>
            <person name="Xu Y."/>
            <person name="Chain P."/>
            <person name="Chen A."/>
            <person name="Krypides N."/>
            <person name="Mavromatis K."/>
            <person name="Markowitz V."/>
            <person name="Szeto E."/>
            <person name="Ivanova N."/>
            <person name="Mikhailova N."/>
            <person name="Ovchinnikova G."/>
            <person name="Pagani I."/>
            <person name="Pati A."/>
            <person name="Goodwin L."/>
            <person name="Peters L."/>
            <person name="Pitluck S."/>
            <person name="Woyke T."/>
            <person name="Kerfeld C."/>
        </authorList>
    </citation>
    <scope>NUCLEOTIDE SEQUENCE [LARGE SCALE GENOMIC DNA]</scope>
    <source>
        <strain evidence="8 9">PCC 6304</strain>
    </source>
</reference>
<dbReference type="AlphaFoldDB" id="K9TMK7"/>
<dbReference type="eggNOG" id="COG0312">
    <property type="taxonomic scope" value="Bacteria"/>
</dbReference>
<dbReference type="GO" id="GO:0008237">
    <property type="term" value="F:metallopeptidase activity"/>
    <property type="evidence" value="ECO:0007669"/>
    <property type="project" value="UniProtKB-KW"/>
</dbReference>
<evidence type="ECO:0000313" key="8">
    <source>
        <dbReference type="EMBL" id="AFY83254.1"/>
    </source>
</evidence>
<dbReference type="InterPro" id="IPR025502">
    <property type="entry name" value="TldD"/>
</dbReference>
<evidence type="ECO:0000259" key="5">
    <source>
        <dbReference type="Pfam" id="PF01523"/>
    </source>
</evidence>
<dbReference type="FunFam" id="3.30.2290.10:FF:000003">
    <property type="entry name" value="Zinc-dependent protease, TldD/PmbA family"/>
    <property type="match status" value="1"/>
</dbReference>
<dbReference type="InterPro" id="IPR035068">
    <property type="entry name" value="TldD/PmbA_N"/>
</dbReference>
<dbReference type="Pfam" id="PF19290">
    <property type="entry name" value="PmbA_TldD_2nd"/>
    <property type="match status" value="1"/>
</dbReference>
<evidence type="ECO:0000259" key="7">
    <source>
        <dbReference type="Pfam" id="PF19290"/>
    </source>
</evidence>
<feature type="domain" description="Metalloprotease TldD/E N-terminal" evidence="5">
    <location>
        <begin position="28"/>
        <end position="88"/>
    </location>
</feature>
<proteinExistence type="inferred from homology"/>
<dbReference type="EMBL" id="CP003607">
    <property type="protein sequence ID" value="AFY83254.1"/>
    <property type="molecule type" value="Genomic_DNA"/>
</dbReference>
<dbReference type="PANTHER" id="PTHR30624">
    <property type="entry name" value="UNCHARACTERIZED PROTEIN TLDD AND PMBA"/>
    <property type="match status" value="1"/>
</dbReference>
<keyword evidence="4" id="KW-0482">Metalloprotease</keyword>
<keyword evidence="2 8" id="KW-0645">Protease</keyword>
<dbReference type="InterPro" id="IPR051463">
    <property type="entry name" value="Peptidase_U62_metallo"/>
</dbReference>
<comment type="similarity">
    <text evidence="1">Belongs to the peptidase U62 family.</text>
</comment>
<dbReference type="PANTHER" id="PTHR30624:SF0">
    <property type="entry name" value="METALLOPROTEASE SLR0863"/>
    <property type="match status" value="1"/>
</dbReference>
<evidence type="ECO:0000256" key="4">
    <source>
        <dbReference type="ARBA" id="ARBA00023049"/>
    </source>
</evidence>
<dbReference type="GO" id="GO:0005829">
    <property type="term" value="C:cytosol"/>
    <property type="evidence" value="ECO:0007669"/>
    <property type="project" value="TreeGrafter"/>
</dbReference>
<name>K9TMK7_9CYAN</name>
<keyword evidence="3" id="KW-0378">Hydrolase</keyword>
<dbReference type="RefSeq" id="WP_015149881.1">
    <property type="nucleotide sequence ID" value="NC_019693.1"/>
</dbReference>
<dbReference type="KEGG" id="oac:Oscil6304_3693"/>
<organism evidence="8 9">
    <name type="scientific">Oscillatoria acuminata PCC 6304</name>
    <dbReference type="NCBI Taxonomy" id="56110"/>
    <lineage>
        <taxon>Bacteria</taxon>
        <taxon>Bacillati</taxon>
        <taxon>Cyanobacteriota</taxon>
        <taxon>Cyanophyceae</taxon>
        <taxon>Oscillatoriophycideae</taxon>
        <taxon>Oscillatoriales</taxon>
        <taxon>Oscillatoriaceae</taxon>
        <taxon>Oscillatoria</taxon>
    </lineage>
</organism>
<dbReference type="PATRIC" id="fig|56110.3.peg.4441"/>
<evidence type="ECO:0000259" key="6">
    <source>
        <dbReference type="Pfam" id="PF19289"/>
    </source>
</evidence>
<protein>
    <submittedName>
        <fullName evidence="8">Putative Zn-dependent protease-like protein</fullName>
    </submittedName>
</protein>
<dbReference type="Proteomes" id="UP000010367">
    <property type="component" value="Chromosome"/>
</dbReference>
<dbReference type="InterPro" id="IPR045570">
    <property type="entry name" value="Metalloprtase-TldD/E_cen_dom"/>
</dbReference>
<dbReference type="InParanoid" id="K9TMK7"/>
<dbReference type="HOGENOM" id="CLU_026425_1_0_3"/>
<dbReference type="InterPro" id="IPR002510">
    <property type="entry name" value="Metalloprtase-TldD/E_N"/>
</dbReference>
<accession>K9TMK7</accession>
<evidence type="ECO:0000313" key="9">
    <source>
        <dbReference type="Proteomes" id="UP000010367"/>
    </source>
</evidence>
<dbReference type="GO" id="GO:0006508">
    <property type="term" value="P:proteolysis"/>
    <property type="evidence" value="ECO:0007669"/>
    <property type="project" value="UniProtKB-KW"/>
</dbReference>
<evidence type="ECO:0000256" key="1">
    <source>
        <dbReference type="ARBA" id="ARBA00005836"/>
    </source>
</evidence>
<dbReference type="SUPFAM" id="SSF111283">
    <property type="entry name" value="Putative modulator of DNA gyrase, PmbA/TldD"/>
    <property type="match status" value="1"/>
</dbReference>